<dbReference type="InterPro" id="IPR002197">
    <property type="entry name" value="HTH_Fis"/>
</dbReference>
<dbReference type="EMBL" id="JAXGFO010000151">
    <property type="protein sequence ID" value="MEG3158817.1"/>
    <property type="molecule type" value="Genomic_DNA"/>
</dbReference>
<dbReference type="Pfam" id="PF02954">
    <property type="entry name" value="HTH_8"/>
    <property type="match status" value="1"/>
</dbReference>
<keyword evidence="4" id="KW-1185">Reference proteome</keyword>
<evidence type="ECO:0000313" key="3">
    <source>
        <dbReference type="EMBL" id="MEG3158817.1"/>
    </source>
</evidence>
<organism evidence="3 4">
    <name type="scientific">Lysobacter zhanggongensis</name>
    <dbReference type="NCBI Taxonomy" id="1774951"/>
    <lineage>
        <taxon>Bacteria</taxon>
        <taxon>Pseudomonadati</taxon>
        <taxon>Pseudomonadota</taxon>
        <taxon>Gammaproteobacteria</taxon>
        <taxon>Lysobacterales</taxon>
        <taxon>Lysobacteraceae</taxon>
        <taxon>Lysobacter</taxon>
    </lineage>
</organism>
<accession>A0ABU7YTC4</accession>
<feature type="non-terminal residue" evidence="3">
    <location>
        <position position="1"/>
    </location>
</feature>
<sequence length="28" mass="3014">HTGGRRAEAAARLGVGRNTLTRKLKPRA</sequence>
<dbReference type="RefSeq" id="WP_412700641.1">
    <property type="nucleotide sequence ID" value="NZ_JAXGFO010000151.1"/>
</dbReference>
<gene>
    <name evidence="3" type="ORF">SNE33_13305</name>
</gene>
<dbReference type="SUPFAM" id="SSF46689">
    <property type="entry name" value="Homeodomain-like"/>
    <property type="match status" value="1"/>
</dbReference>
<dbReference type="Gene3D" id="1.10.10.60">
    <property type="entry name" value="Homeodomain-like"/>
    <property type="match status" value="1"/>
</dbReference>
<evidence type="ECO:0000259" key="2">
    <source>
        <dbReference type="Pfam" id="PF02954"/>
    </source>
</evidence>
<feature type="region of interest" description="Disordered" evidence="1">
    <location>
        <begin position="1"/>
        <end position="28"/>
    </location>
</feature>
<evidence type="ECO:0000256" key="1">
    <source>
        <dbReference type="SAM" id="MobiDB-lite"/>
    </source>
</evidence>
<name>A0ABU7YTC4_9GAMM</name>
<proteinExistence type="predicted"/>
<dbReference type="Proteomes" id="UP001334501">
    <property type="component" value="Unassembled WGS sequence"/>
</dbReference>
<dbReference type="InterPro" id="IPR009057">
    <property type="entry name" value="Homeodomain-like_sf"/>
</dbReference>
<protein>
    <submittedName>
        <fullName evidence="3">Helix-turn-helix domain-containing protein</fullName>
    </submittedName>
</protein>
<feature type="domain" description="DNA binding HTH" evidence="2">
    <location>
        <begin position="1"/>
        <end position="25"/>
    </location>
</feature>
<comment type="caution">
    <text evidence="3">The sequence shown here is derived from an EMBL/GenBank/DDBJ whole genome shotgun (WGS) entry which is preliminary data.</text>
</comment>
<evidence type="ECO:0000313" key="4">
    <source>
        <dbReference type="Proteomes" id="UP001334501"/>
    </source>
</evidence>
<reference evidence="3 4" key="1">
    <citation type="journal article" date="2017" name="Curr. Microbiol.">
        <title>Lysobacter zhanggongensis sp. nov. Isolated from a Pit Mud.</title>
        <authorList>
            <person name="Zhang X.F."/>
            <person name="Wang H.H."/>
            <person name="Sun X.Y."/>
            <person name="Pan C.M."/>
        </authorList>
    </citation>
    <scope>NUCLEOTIDE SEQUENCE [LARGE SCALE GENOMIC DNA]</scope>
    <source>
        <strain evidence="3 4">ZGLJ7-1</strain>
    </source>
</reference>